<dbReference type="AlphaFoldDB" id="A0A9P4M2R8"/>
<protein>
    <submittedName>
        <fullName evidence="2">Uncharacterized protein</fullName>
    </submittedName>
</protein>
<sequence>MLQASKTRQNTRPGMLLQFLMCRERISQSVGLTRPRAMLGIALGLHCASGNGAHGSLHNSAKCYGPNEVFRIDSSRARPHACLALIRSRELGRARVIGSGISSCCAFASCGMLAAVGQRPPCAVLGVPGTSLGRLGKTPKEVSGRPIAPKSPSFGPSEDCLRPPHGLRGIVAIAFGFARARSAEASAVEPPSAVRTRWPSPWLARAFCTWPLANKGPSALGPPEEEVDT</sequence>
<evidence type="ECO:0000313" key="3">
    <source>
        <dbReference type="Proteomes" id="UP000799772"/>
    </source>
</evidence>
<name>A0A9P4M2R8_9PEZI</name>
<accession>A0A9P4M2R8</accession>
<reference evidence="2" key="1">
    <citation type="journal article" date="2020" name="Stud. Mycol.">
        <title>101 Dothideomycetes genomes: a test case for predicting lifestyles and emergence of pathogens.</title>
        <authorList>
            <person name="Haridas S."/>
            <person name="Albert R."/>
            <person name="Binder M."/>
            <person name="Bloem J."/>
            <person name="Labutti K."/>
            <person name="Salamov A."/>
            <person name="Andreopoulos B."/>
            <person name="Baker S."/>
            <person name="Barry K."/>
            <person name="Bills G."/>
            <person name="Bluhm B."/>
            <person name="Cannon C."/>
            <person name="Castanera R."/>
            <person name="Culley D."/>
            <person name="Daum C."/>
            <person name="Ezra D."/>
            <person name="Gonzalez J."/>
            <person name="Henrissat B."/>
            <person name="Kuo A."/>
            <person name="Liang C."/>
            <person name="Lipzen A."/>
            <person name="Lutzoni F."/>
            <person name="Magnuson J."/>
            <person name="Mondo S."/>
            <person name="Nolan M."/>
            <person name="Ohm R."/>
            <person name="Pangilinan J."/>
            <person name="Park H.-J."/>
            <person name="Ramirez L."/>
            <person name="Alfaro M."/>
            <person name="Sun H."/>
            <person name="Tritt A."/>
            <person name="Yoshinaga Y."/>
            <person name="Zwiers L.-H."/>
            <person name="Turgeon B."/>
            <person name="Goodwin S."/>
            <person name="Spatafora J."/>
            <person name="Crous P."/>
            <person name="Grigoriev I."/>
        </authorList>
    </citation>
    <scope>NUCLEOTIDE SEQUENCE</scope>
    <source>
        <strain evidence="2">CBS 133067</strain>
    </source>
</reference>
<gene>
    <name evidence="2" type="ORF">NA57DRAFT_60322</name>
</gene>
<dbReference type="EMBL" id="ML978133">
    <property type="protein sequence ID" value="KAF2094918.1"/>
    <property type="molecule type" value="Genomic_DNA"/>
</dbReference>
<evidence type="ECO:0000256" key="1">
    <source>
        <dbReference type="SAM" id="MobiDB-lite"/>
    </source>
</evidence>
<feature type="region of interest" description="Disordered" evidence="1">
    <location>
        <begin position="135"/>
        <end position="155"/>
    </location>
</feature>
<dbReference type="Proteomes" id="UP000799772">
    <property type="component" value="Unassembled WGS sequence"/>
</dbReference>
<comment type="caution">
    <text evidence="2">The sequence shown here is derived from an EMBL/GenBank/DDBJ whole genome shotgun (WGS) entry which is preliminary data.</text>
</comment>
<keyword evidence="3" id="KW-1185">Reference proteome</keyword>
<proteinExistence type="predicted"/>
<organism evidence="2 3">
    <name type="scientific">Rhizodiscina lignyota</name>
    <dbReference type="NCBI Taxonomy" id="1504668"/>
    <lineage>
        <taxon>Eukaryota</taxon>
        <taxon>Fungi</taxon>
        <taxon>Dikarya</taxon>
        <taxon>Ascomycota</taxon>
        <taxon>Pezizomycotina</taxon>
        <taxon>Dothideomycetes</taxon>
        <taxon>Pleosporomycetidae</taxon>
        <taxon>Aulographales</taxon>
        <taxon>Rhizodiscinaceae</taxon>
        <taxon>Rhizodiscina</taxon>
    </lineage>
</organism>
<evidence type="ECO:0000313" key="2">
    <source>
        <dbReference type="EMBL" id="KAF2094918.1"/>
    </source>
</evidence>